<keyword evidence="16" id="KW-1185">Reference proteome</keyword>
<keyword evidence="11 13" id="KW-0456">Lyase</keyword>
<evidence type="ECO:0000256" key="1">
    <source>
        <dbReference type="ARBA" id="ARBA00000491"/>
    </source>
</evidence>
<dbReference type="InterPro" id="IPR050067">
    <property type="entry name" value="IPM_dehydratase_rel_enz"/>
</dbReference>
<evidence type="ECO:0000256" key="2">
    <source>
        <dbReference type="ARBA" id="ARBA00002695"/>
    </source>
</evidence>
<evidence type="ECO:0000256" key="8">
    <source>
        <dbReference type="ARBA" id="ARBA00022723"/>
    </source>
</evidence>
<evidence type="ECO:0000256" key="6">
    <source>
        <dbReference type="ARBA" id="ARBA00022485"/>
    </source>
</evidence>
<evidence type="ECO:0000256" key="13">
    <source>
        <dbReference type="HAMAP-Rule" id="MF_01026"/>
    </source>
</evidence>
<dbReference type="NCBIfam" id="NF009116">
    <property type="entry name" value="PRK12466.1"/>
    <property type="match status" value="1"/>
</dbReference>
<evidence type="ECO:0000256" key="5">
    <source>
        <dbReference type="ARBA" id="ARBA00022430"/>
    </source>
</evidence>
<dbReference type="InterPro" id="IPR033941">
    <property type="entry name" value="IPMI_cat"/>
</dbReference>
<evidence type="ECO:0000256" key="9">
    <source>
        <dbReference type="ARBA" id="ARBA00023004"/>
    </source>
</evidence>
<keyword evidence="6 13" id="KW-0004">4Fe-4S</keyword>
<dbReference type="HAMAP" id="MF_01026">
    <property type="entry name" value="LeuC_type1"/>
    <property type="match status" value="1"/>
</dbReference>
<feature type="binding site" evidence="13">
    <location>
        <position position="411"/>
    </location>
    <ligand>
        <name>[4Fe-4S] cluster</name>
        <dbReference type="ChEBI" id="CHEBI:49883"/>
    </ligand>
</feature>
<comment type="subunit">
    <text evidence="4 13">Heterodimer of LeuC and LeuD.</text>
</comment>
<keyword evidence="7 13" id="KW-0028">Amino-acid biosynthesis</keyword>
<evidence type="ECO:0000256" key="4">
    <source>
        <dbReference type="ARBA" id="ARBA00011271"/>
    </source>
</evidence>
<feature type="binding site" evidence="13">
    <location>
        <position position="408"/>
    </location>
    <ligand>
        <name>[4Fe-4S] cluster</name>
        <dbReference type="ChEBI" id="CHEBI:49883"/>
    </ligand>
</feature>
<evidence type="ECO:0000313" key="16">
    <source>
        <dbReference type="Proteomes" id="UP000278398"/>
    </source>
</evidence>
<dbReference type="UniPathway" id="UPA00048">
    <property type="reaction ID" value="UER00071"/>
</dbReference>
<keyword evidence="8 13" id="KW-0479">Metal-binding</keyword>
<dbReference type="InterPro" id="IPR004430">
    <property type="entry name" value="3-IsopropMal_deHydase_lsu"/>
</dbReference>
<dbReference type="Pfam" id="PF00330">
    <property type="entry name" value="Aconitase"/>
    <property type="match status" value="1"/>
</dbReference>
<dbReference type="SUPFAM" id="SSF53732">
    <property type="entry name" value="Aconitase iron-sulfur domain"/>
    <property type="match status" value="1"/>
</dbReference>
<feature type="domain" description="Aconitase/3-isopropylmalate dehydratase large subunit alpha/beta/alpha" evidence="14">
    <location>
        <begin position="8"/>
        <end position="458"/>
    </location>
</feature>
<dbReference type="RefSeq" id="WP_126698624.1">
    <property type="nucleotide sequence ID" value="NZ_RWKW01000022.1"/>
</dbReference>
<proteinExistence type="inferred from homology"/>
<name>A0A3S0GA90_9HYPH</name>
<evidence type="ECO:0000259" key="14">
    <source>
        <dbReference type="Pfam" id="PF00330"/>
    </source>
</evidence>
<dbReference type="OrthoDB" id="9802769at2"/>
<dbReference type="GO" id="GO:0009098">
    <property type="term" value="P:L-leucine biosynthetic process"/>
    <property type="evidence" value="ECO:0007669"/>
    <property type="project" value="UniProtKB-UniRule"/>
</dbReference>
<dbReference type="PRINTS" id="PR00415">
    <property type="entry name" value="ACONITASE"/>
</dbReference>
<dbReference type="PANTHER" id="PTHR43822">
    <property type="entry name" value="HOMOACONITASE, MITOCHONDRIAL-RELATED"/>
    <property type="match status" value="1"/>
</dbReference>
<dbReference type="InterPro" id="IPR018136">
    <property type="entry name" value="Aconitase_4Fe-4S_BS"/>
</dbReference>
<keyword evidence="5 13" id="KW-0432">Leucine biosynthesis</keyword>
<comment type="caution">
    <text evidence="15">The sequence shown here is derived from an EMBL/GenBank/DDBJ whole genome shotgun (WGS) entry which is preliminary data.</text>
</comment>
<dbReference type="Gene3D" id="3.30.499.10">
    <property type="entry name" value="Aconitase, domain 3"/>
    <property type="match status" value="2"/>
</dbReference>
<evidence type="ECO:0000313" key="15">
    <source>
        <dbReference type="EMBL" id="RST87269.1"/>
    </source>
</evidence>
<dbReference type="GO" id="GO:0051539">
    <property type="term" value="F:4 iron, 4 sulfur cluster binding"/>
    <property type="evidence" value="ECO:0007669"/>
    <property type="project" value="UniProtKB-KW"/>
</dbReference>
<keyword evidence="10 13" id="KW-0411">Iron-sulfur</keyword>
<dbReference type="NCBIfam" id="NF004016">
    <property type="entry name" value="PRK05478.1"/>
    <property type="match status" value="1"/>
</dbReference>
<reference evidence="15 16" key="1">
    <citation type="submission" date="2018-12" db="EMBL/GenBank/DDBJ databases">
        <title>Mesorhizobium carbonis sp. nov., isolated from coal mine water.</title>
        <authorList>
            <person name="Xin W."/>
            <person name="Xu Z."/>
            <person name="Xiang F."/>
            <person name="Zhang J."/>
            <person name="Xi L."/>
            <person name="Liu J."/>
        </authorList>
    </citation>
    <scope>NUCLEOTIDE SEQUENCE [LARGE SCALE GENOMIC DNA]</scope>
    <source>
        <strain evidence="15 16">B2.3</strain>
    </source>
</reference>
<dbReference type="InterPro" id="IPR015931">
    <property type="entry name" value="Acnase/IPM_dHydase_lsu_aba_1/3"/>
</dbReference>
<evidence type="ECO:0000256" key="10">
    <source>
        <dbReference type="ARBA" id="ARBA00023014"/>
    </source>
</evidence>
<organism evidence="15 16">
    <name type="scientific">Aquibium carbonis</name>
    <dbReference type="NCBI Taxonomy" id="2495581"/>
    <lineage>
        <taxon>Bacteria</taxon>
        <taxon>Pseudomonadati</taxon>
        <taxon>Pseudomonadota</taxon>
        <taxon>Alphaproteobacteria</taxon>
        <taxon>Hyphomicrobiales</taxon>
        <taxon>Phyllobacteriaceae</taxon>
        <taxon>Aquibium</taxon>
    </lineage>
</organism>
<keyword evidence="12 13" id="KW-0100">Branched-chain amino acid biosynthesis</keyword>
<accession>A0A3S0GA90</accession>
<dbReference type="PROSITE" id="PS01244">
    <property type="entry name" value="ACONITASE_2"/>
    <property type="match status" value="1"/>
</dbReference>
<dbReference type="EC" id="4.2.1.33" evidence="13"/>
<evidence type="ECO:0000256" key="7">
    <source>
        <dbReference type="ARBA" id="ARBA00022605"/>
    </source>
</evidence>
<dbReference type="GO" id="GO:0046872">
    <property type="term" value="F:metal ion binding"/>
    <property type="evidence" value="ECO:0007669"/>
    <property type="project" value="UniProtKB-KW"/>
</dbReference>
<dbReference type="PANTHER" id="PTHR43822:SF9">
    <property type="entry name" value="3-ISOPROPYLMALATE DEHYDRATASE"/>
    <property type="match status" value="1"/>
</dbReference>
<keyword evidence="9 13" id="KW-0408">Iron</keyword>
<dbReference type="PROSITE" id="PS00450">
    <property type="entry name" value="ACONITASE_1"/>
    <property type="match status" value="1"/>
</dbReference>
<evidence type="ECO:0000256" key="11">
    <source>
        <dbReference type="ARBA" id="ARBA00023239"/>
    </source>
</evidence>
<dbReference type="InterPro" id="IPR036008">
    <property type="entry name" value="Aconitase_4Fe-4S_dom"/>
</dbReference>
<evidence type="ECO:0000256" key="3">
    <source>
        <dbReference type="ARBA" id="ARBA00004729"/>
    </source>
</evidence>
<protein>
    <recommendedName>
        <fullName evidence="13">3-isopropylmalate dehydratase large subunit</fullName>
        <ecNumber evidence="13">4.2.1.33</ecNumber>
    </recommendedName>
    <alternativeName>
        <fullName evidence="13">Alpha-IPM isomerase</fullName>
        <shortName evidence="13">IPMI</shortName>
    </alternativeName>
    <alternativeName>
        <fullName evidence="13">Isopropylmalate isomerase</fullName>
    </alternativeName>
</protein>
<dbReference type="GO" id="GO:0003861">
    <property type="term" value="F:3-isopropylmalate dehydratase activity"/>
    <property type="evidence" value="ECO:0007669"/>
    <property type="project" value="UniProtKB-UniRule"/>
</dbReference>
<comment type="similarity">
    <text evidence="13">Belongs to the aconitase/IPM isomerase family. LeuC type 1 subfamily.</text>
</comment>
<dbReference type="AlphaFoldDB" id="A0A3S0GA90"/>
<dbReference type="FunFam" id="3.30.499.10:FF:000007">
    <property type="entry name" value="3-isopropylmalate dehydratase large subunit"/>
    <property type="match status" value="1"/>
</dbReference>
<dbReference type="EMBL" id="RWKW01000022">
    <property type="protein sequence ID" value="RST87269.1"/>
    <property type="molecule type" value="Genomic_DNA"/>
</dbReference>
<comment type="cofactor">
    <cofactor evidence="13">
        <name>[4Fe-4S] cluster</name>
        <dbReference type="ChEBI" id="CHEBI:49883"/>
    </cofactor>
    <text evidence="13">Binds 1 [4Fe-4S] cluster per subunit.</text>
</comment>
<dbReference type="CDD" id="cd01583">
    <property type="entry name" value="IPMI"/>
    <property type="match status" value="1"/>
</dbReference>
<comment type="pathway">
    <text evidence="3 13">Amino-acid biosynthesis; L-leucine biosynthesis; L-leucine from 3-methyl-2-oxobutanoate: step 2/4.</text>
</comment>
<comment type="catalytic activity">
    <reaction evidence="1 13">
        <text>(2R,3S)-3-isopropylmalate = (2S)-2-isopropylmalate</text>
        <dbReference type="Rhea" id="RHEA:32287"/>
        <dbReference type="ChEBI" id="CHEBI:1178"/>
        <dbReference type="ChEBI" id="CHEBI:35121"/>
        <dbReference type="EC" id="4.2.1.33"/>
    </reaction>
</comment>
<feature type="binding site" evidence="13">
    <location>
        <position position="348"/>
    </location>
    <ligand>
        <name>[4Fe-4S] cluster</name>
        <dbReference type="ChEBI" id="CHEBI:49883"/>
    </ligand>
</feature>
<comment type="function">
    <text evidence="2 13">Catalyzes the isomerization between 2-isopropylmalate and 3-isopropylmalate, via the formation of 2-isopropylmaleate.</text>
</comment>
<dbReference type="Proteomes" id="UP000278398">
    <property type="component" value="Unassembled WGS sequence"/>
</dbReference>
<dbReference type="InterPro" id="IPR001030">
    <property type="entry name" value="Acoase/IPM_deHydtase_lsu_aba"/>
</dbReference>
<sequence length="468" mass="49929">MTGRTLYDKVWDSHAVKTYDDGSTLLYVDRHLVQEVSSPQAFDGLKEMGRRLRRPDAHVAVADHAVPTRLRNQPLPDGLAARQVSRLVDNAKAFGVPYIPMNDRRHGIVHVIGPELGFTLPGATLVCGDSHTCTHGAFGAIAFGIGASECETVFATQTIRQTKQKRMRVWLSGAPGPGVTVKDIILALIAKIGTGGGFGHAIEYAGPAIAALSMESRMTLCNMSIEAGSRVGMVAPDETTFAYVKGRPLAPAGAMWDRAVAEWRSLASDADAVFDTEVELDVAAIAPHVSWGTTPEETLPVTGAVPDPAAETDPARRTRLQKSLDYMGLTPGMPLRDIAIDKVFIGSCTNGRIEDLRRAASVLSGRHVAPTVHAIVVPGSAGVRLQAEAEGLDRVFRDAGFEWRASGCSMCVAMNDDRLEAGERCASTSNRNFEGRQGKGGRTHLMSPEMAAAAAVAGRLADVRDLGN</sequence>
<evidence type="ECO:0000256" key="12">
    <source>
        <dbReference type="ARBA" id="ARBA00023304"/>
    </source>
</evidence>
<gene>
    <name evidence="13 15" type="primary">leuC</name>
    <name evidence="15" type="ORF">EJC49_06350</name>
</gene>
<dbReference type="NCBIfam" id="TIGR00170">
    <property type="entry name" value="leuC"/>
    <property type="match status" value="1"/>
</dbReference>